<dbReference type="RefSeq" id="WP_197001909.1">
    <property type="nucleotide sequence ID" value="NZ_BONS01000023.1"/>
</dbReference>
<dbReference type="Proteomes" id="UP000622552">
    <property type="component" value="Unassembled WGS sequence"/>
</dbReference>
<dbReference type="EMBL" id="JADOUF010000001">
    <property type="protein sequence ID" value="MBG6134709.1"/>
    <property type="molecule type" value="Genomic_DNA"/>
</dbReference>
<dbReference type="AlphaFoldDB" id="A0A8J7GAD6"/>
<evidence type="ECO:0000313" key="2">
    <source>
        <dbReference type="Proteomes" id="UP000622552"/>
    </source>
</evidence>
<gene>
    <name evidence="1" type="ORF">IW245_000903</name>
</gene>
<keyword evidence="2" id="KW-1185">Reference proteome</keyword>
<comment type="caution">
    <text evidence="1">The sequence shown here is derived from an EMBL/GenBank/DDBJ whole genome shotgun (WGS) entry which is preliminary data.</text>
</comment>
<proteinExistence type="predicted"/>
<sequence length="77" mass="8504">MEMTTLGHWWNGKLTEFERVEVFVRHNPAGGLYEVQATVAGRDRLVECLSRARADNLVALLTAGPGWVRLEPAAVVA</sequence>
<protein>
    <submittedName>
        <fullName evidence="1">Uncharacterized protein</fullName>
    </submittedName>
</protein>
<reference evidence="1" key="1">
    <citation type="submission" date="2020-11" db="EMBL/GenBank/DDBJ databases">
        <title>Sequencing the genomes of 1000 actinobacteria strains.</title>
        <authorList>
            <person name="Klenk H.-P."/>
        </authorList>
    </citation>
    <scope>NUCLEOTIDE SEQUENCE</scope>
    <source>
        <strain evidence="1">DSM 45356</strain>
    </source>
</reference>
<name>A0A8J7GAD6_9ACTN</name>
<organism evidence="1 2">
    <name type="scientific">Longispora fulva</name>
    <dbReference type="NCBI Taxonomy" id="619741"/>
    <lineage>
        <taxon>Bacteria</taxon>
        <taxon>Bacillati</taxon>
        <taxon>Actinomycetota</taxon>
        <taxon>Actinomycetes</taxon>
        <taxon>Micromonosporales</taxon>
        <taxon>Micromonosporaceae</taxon>
        <taxon>Longispora</taxon>
    </lineage>
</organism>
<accession>A0A8J7GAD6</accession>
<evidence type="ECO:0000313" key="1">
    <source>
        <dbReference type="EMBL" id="MBG6134709.1"/>
    </source>
</evidence>